<dbReference type="RefSeq" id="WP_020887226.1">
    <property type="nucleotide sequence ID" value="NZ_ATHI01000026.1"/>
</dbReference>
<proteinExistence type="predicted"/>
<dbReference type="AlphaFoldDB" id="S7T909"/>
<feature type="transmembrane region" description="Helical" evidence="1">
    <location>
        <begin position="12"/>
        <end position="30"/>
    </location>
</feature>
<organism evidence="2 3">
    <name type="scientific">Alkalidesulfovibrio alkalitolerans DSM 16529</name>
    <dbReference type="NCBI Taxonomy" id="1121439"/>
    <lineage>
        <taxon>Bacteria</taxon>
        <taxon>Pseudomonadati</taxon>
        <taxon>Thermodesulfobacteriota</taxon>
        <taxon>Desulfovibrionia</taxon>
        <taxon>Desulfovibrionales</taxon>
        <taxon>Desulfovibrionaceae</taxon>
        <taxon>Alkalidesulfovibrio</taxon>
    </lineage>
</organism>
<reference evidence="2 3" key="1">
    <citation type="journal article" date="2013" name="Genome Announc.">
        <title>Draft genome sequences for three mercury-methylating, sulfate-reducing bacteria.</title>
        <authorList>
            <person name="Brown S.D."/>
            <person name="Hurt R.A.Jr."/>
            <person name="Gilmour C.C."/>
            <person name="Elias D.A."/>
        </authorList>
    </citation>
    <scope>NUCLEOTIDE SEQUENCE [LARGE SCALE GENOMIC DNA]</scope>
    <source>
        <strain evidence="2 3">DSM 16529</strain>
    </source>
</reference>
<keyword evidence="1" id="KW-1133">Transmembrane helix</keyword>
<dbReference type="NCBIfam" id="TIGR01300">
    <property type="entry name" value="CPA3_mnhG_phaG"/>
    <property type="match status" value="1"/>
</dbReference>
<dbReference type="EMBL" id="ATHI01000026">
    <property type="protein sequence ID" value="EPR33091.1"/>
    <property type="molecule type" value="Genomic_DNA"/>
</dbReference>
<dbReference type="PATRIC" id="fig|1121439.3.peg.1888"/>
<dbReference type="InterPro" id="IPR005133">
    <property type="entry name" value="PhaG_MnhG_YufB"/>
</dbReference>
<feature type="transmembrane region" description="Helical" evidence="1">
    <location>
        <begin position="42"/>
        <end position="59"/>
    </location>
</feature>
<name>S7T909_9BACT</name>
<keyword evidence="1" id="KW-0812">Transmembrane</keyword>
<feature type="transmembrane region" description="Helical" evidence="1">
    <location>
        <begin position="71"/>
        <end position="89"/>
    </location>
</feature>
<accession>S7T909</accession>
<gene>
    <name evidence="2" type="ORF">dsat_0532</name>
</gene>
<keyword evidence="1" id="KW-0472">Membrane</keyword>
<dbReference type="OrthoDB" id="5346950at2"/>
<evidence type="ECO:0000313" key="2">
    <source>
        <dbReference type="EMBL" id="EPR33091.1"/>
    </source>
</evidence>
<dbReference type="Proteomes" id="UP000014975">
    <property type="component" value="Unassembled WGS sequence"/>
</dbReference>
<evidence type="ECO:0000256" key="1">
    <source>
        <dbReference type="SAM" id="Phobius"/>
    </source>
</evidence>
<dbReference type="eggNOG" id="COG1320">
    <property type="taxonomic scope" value="Bacteria"/>
</dbReference>
<protein>
    <submittedName>
        <fullName evidence="2">Monovalent cation/proton antiporter, MnhG/PhaG subunit</fullName>
    </submittedName>
</protein>
<dbReference type="PANTHER" id="PTHR34703:SF1">
    <property type="entry name" value="ANTIPORTER SUBUNIT MNHG2-RELATED"/>
    <property type="match status" value="1"/>
</dbReference>
<dbReference type="PANTHER" id="PTHR34703">
    <property type="entry name" value="ANTIPORTER SUBUNIT MNHG2-RELATED"/>
    <property type="match status" value="1"/>
</dbReference>
<dbReference type="Pfam" id="PF03334">
    <property type="entry name" value="PhaG_MnhG_YufB"/>
    <property type="match status" value="1"/>
</dbReference>
<keyword evidence="3" id="KW-1185">Reference proteome</keyword>
<comment type="caution">
    <text evidence="2">The sequence shown here is derived from an EMBL/GenBank/DDBJ whole genome shotgun (WGS) entry which is preliminary data.</text>
</comment>
<dbReference type="STRING" id="1121439.dsat_0532"/>
<dbReference type="NCBIfam" id="NF009314">
    <property type="entry name" value="PRK12674.1-2"/>
    <property type="match status" value="1"/>
</dbReference>
<evidence type="ECO:0000313" key="3">
    <source>
        <dbReference type="Proteomes" id="UP000014975"/>
    </source>
</evidence>
<dbReference type="GO" id="GO:0015385">
    <property type="term" value="F:sodium:proton antiporter activity"/>
    <property type="evidence" value="ECO:0007669"/>
    <property type="project" value="TreeGrafter"/>
</dbReference>
<sequence>MELLENIQEIVAVALMVGGVAFMLIGSIGINKLPDFYTRCHAAGKVDTLGIMLLLMGMMVHEGFTLNSAKLLLIIAFVVVTSPVATHALSRRAFLAGLKPWLKATRDKDAR</sequence>